<keyword evidence="5" id="KW-1185">Reference proteome</keyword>
<evidence type="ECO:0000313" key="4">
    <source>
        <dbReference type="EMBL" id="CDW77667.1"/>
    </source>
</evidence>
<evidence type="ECO:0000313" key="5">
    <source>
        <dbReference type="Proteomes" id="UP000039865"/>
    </source>
</evidence>
<keyword evidence="1" id="KW-0175">Coiled coil</keyword>
<feature type="signal peptide" evidence="3">
    <location>
        <begin position="1"/>
        <end position="27"/>
    </location>
</feature>
<dbReference type="InParanoid" id="A0A078A7W6"/>
<gene>
    <name evidence="4" type="primary">Contig9961.g10644</name>
    <name evidence="4" type="ORF">STYLEM_6631</name>
</gene>
<proteinExistence type="predicted"/>
<reference evidence="4 5" key="1">
    <citation type="submission" date="2014-06" db="EMBL/GenBank/DDBJ databases">
        <authorList>
            <person name="Swart Estienne"/>
        </authorList>
    </citation>
    <scope>NUCLEOTIDE SEQUENCE [LARGE SCALE GENOMIC DNA]</scope>
    <source>
        <strain evidence="4 5">130c</strain>
    </source>
</reference>
<feature type="coiled-coil region" evidence="1">
    <location>
        <begin position="37"/>
        <end position="64"/>
    </location>
</feature>
<feature type="region of interest" description="Disordered" evidence="2">
    <location>
        <begin position="631"/>
        <end position="685"/>
    </location>
</feature>
<name>A0A078A7W6_STYLE</name>
<dbReference type="EMBL" id="CCKQ01006353">
    <property type="protein sequence ID" value="CDW77667.1"/>
    <property type="molecule type" value="Genomic_DNA"/>
</dbReference>
<sequence length="685" mass="76899">MNSFGKAVKLIAISALLSINLSLNTSANESQSTQPNLTELKSKLSQLEGQIQNTEAKLEAISTLKMHHRRQKLVKIGNSKLDEISSLNKLTLHQLADVDHVRLPNQRILKAHDQDHQFDVKDIQNEDKSNSLSYREQQIRNPLLNQVFDRGQIIGENEVTTFELMPVKTFKSLHSAIISTVTVSASINGIISVHDINGNLLDQINIEEDQKVISLAQPIGQDDMLIAVLTDKANVYTFKAHIKDYFGETNSTSQNETTRKSSKKVQNQPALYQVLKLSQEKKVNLKELIEKANATFDKEQIQFKQVMFTRSRGRLLLVFLDNTNHITTTSIDINFLSRYLIDTQNEEIIGLRKQQVSIMFFTKSKIGFTKITDKSVSNNYCESGASQLVNIVVDLNLPSVIYAATNRGEIYIYEASNRADIMDCKPKGRLSTPSQVYQNEANSIKLEVASNVLYALLGDGSLQMFKTNDVDKLIKSEYQGAVYKTETQKKSPIQNDLVNTHSIHLSVSNNFVAFNGPYLVDGKHQIDLIESMHNAKVDASGLGSSTSWDTTTIRYMMILAAIALVGGYQYVKFMNNKKEKDAIKQNLPPKNKQPAKTSMKQAQPQQMQEEDDDQVENADSFSQMRQMMEEMERLKQQTSQMTNQLGSIGGKIANTKKDVNSLAGASQRGNGPNSQLIEEQSDEDY</sequence>
<dbReference type="AlphaFoldDB" id="A0A078A7W6"/>
<feature type="compositionally biased region" description="Polar residues" evidence="2">
    <location>
        <begin position="663"/>
        <end position="678"/>
    </location>
</feature>
<organism evidence="4 5">
    <name type="scientific">Stylonychia lemnae</name>
    <name type="common">Ciliate</name>
    <dbReference type="NCBI Taxonomy" id="5949"/>
    <lineage>
        <taxon>Eukaryota</taxon>
        <taxon>Sar</taxon>
        <taxon>Alveolata</taxon>
        <taxon>Ciliophora</taxon>
        <taxon>Intramacronucleata</taxon>
        <taxon>Spirotrichea</taxon>
        <taxon>Stichotrichia</taxon>
        <taxon>Sporadotrichida</taxon>
        <taxon>Oxytrichidae</taxon>
        <taxon>Stylonychinae</taxon>
        <taxon>Stylonychia</taxon>
    </lineage>
</organism>
<evidence type="ECO:0000256" key="3">
    <source>
        <dbReference type="SAM" id="SignalP"/>
    </source>
</evidence>
<protein>
    <submittedName>
        <fullName evidence="4">Uncharacterized protein</fullName>
    </submittedName>
</protein>
<feature type="region of interest" description="Disordered" evidence="2">
    <location>
        <begin position="581"/>
        <end position="617"/>
    </location>
</feature>
<evidence type="ECO:0000256" key="1">
    <source>
        <dbReference type="SAM" id="Coils"/>
    </source>
</evidence>
<accession>A0A078A7W6</accession>
<dbReference type="Proteomes" id="UP000039865">
    <property type="component" value="Unassembled WGS sequence"/>
</dbReference>
<keyword evidence="3" id="KW-0732">Signal</keyword>
<feature type="coiled-coil region" evidence="1">
    <location>
        <begin position="275"/>
        <end position="302"/>
    </location>
</feature>
<feature type="chain" id="PRO_5001729274" evidence="3">
    <location>
        <begin position="28"/>
        <end position="685"/>
    </location>
</feature>
<evidence type="ECO:0000256" key="2">
    <source>
        <dbReference type="SAM" id="MobiDB-lite"/>
    </source>
</evidence>
<feature type="compositionally biased region" description="Polar residues" evidence="2">
    <location>
        <begin position="636"/>
        <end position="646"/>
    </location>
</feature>